<dbReference type="Gene3D" id="3.40.50.300">
    <property type="entry name" value="P-loop containing nucleotide triphosphate hydrolases"/>
    <property type="match status" value="1"/>
</dbReference>
<keyword evidence="3" id="KW-1185">Reference proteome</keyword>
<dbReference type="InterPro" id="IPR030383">
    <property type="entry name" value="G_VLIG_dom"/>
</dbReference>
<organism evidence="2 3">
    <name type="scientific">Thraustotheca clavata</name>
    <dbReference type="NCBI Taxonomy" id="74557"/>
    <lineage>
        <taxon>Eukaryota</taxon>
        <taxon>Sar</taxon>
        <taxon>Stramenopiles</taxon>
        <taxon>Oomycota</taxon>
        <taxon>Saprolegniomycetes</taxon>
        <taxon>Saprolegniales</taxon>
        <taxon>Achlyaceae</taxon>
        <taxon>Thraustotheca</taxon>
    </lineage>
</organism>
<evidence type="ECO:0000259" key="1">
    <source>
        <dbReference type="PROSITE" id="PS51717"/>
    </source>
</evidence>
<comment type="caution">
    <text evidence="2">The sequence shown here is derived from an EMBL/GenBank/DDBJ whole genome shotgun (WGS) entry which is preliminary data.</text>
</comment>
<dbReference type="OrthoDB" id="72098at2759"/>
<dbReference type="PANTHER" id="PTHR22796:SF1">
    <property type="entry name" value="VWFA DOMAIN-CONTAINING PROTEIN"/>
    <property type="match status" value="1"/>
</dbReference>
<dbReference type="Proteomes" id="UP000243217">
    <property type="component" value="Unassembled WGS sequence"/>
</dbReference>
<name>A0A1V9Y8Y6_9STRA</name>
<dbReference type="InterPro" id="IPR027417">
    <property type="entry name" value="P-loop_NTPase"/>
</dbReference>
<dbReference type="PANTHER" id="PTHR22796">
    <property type="entry name" value="URG4-RELATED"/>
    <property type="match status" value="1"/>
</dbReference>
<dbReference type="AlphaFoldDB" id="A0A1V9Y8Y6"/>
<sequence length="1215" mass="139438">MKCRNTEAHGYITSYLLNSPFAPNRSDIASINVDCVVNEPDGLSMHADVICDGIDFSKMRSEDLQLQRLFVDEARLQIKKQQTTDDDLCKKLGEEINDIKWDKKSLATHMEDVALIAYFIEILQFSSSAERELAIQDLKHQLALSCEYISEVARNKYREARDAFNRLKNQETQKAYAAALDNWDLTITGTEHLWRELSHMFVSDTARYSLYPSLAAQHLCDGFPIELMDGDAAMVNMIWIKAILNNLGVNLPKAKVFVLSIMGVQSSGKSTLLNYMFGVKLPTCVSRTTRGVNMQLLKCDGRSEYDYILLLDTEGIRSPEHLGMKDSVWRDNRMATLAILPADATIILTKGESIVTISEILPIVLSVFLDSVLAENITGQMASKFYFVFNQIDLSQKTNMETIVHTLLENLRVNAKKIEAIRAHKISSTEEPEPDQDPEVELSTKYFHNFHVDINDEKTSDVRFLGTIKGSSEPPNDIPHSNYGKRLLEFFDYIHQRATQSSDFTWKARTIDQLTKYLELVWDCINKSDFQLNFIAAHERLMYEMLMKAMTSYKQELANVYSQSFDQVLQTICEDETLRVDLNDNSKKYELKLKSQVRVAVEDLNKQAREFLDDPRFATWQQDQLIKWENYLQTLEAHSCRLVQDKVDQVFRYEAIVNKYKAELQTELTEEFSRGKFDVDGSFRHIFYRFVNMIAKMHPLLSNEVLELFDKAFFDEDITPAHEVQMIRKGRPKDKRRNVISTLMSSLGMSSNQFTVKEVEEMVRDYVQACLINVDRYTNDIVMDCCLKTRSMLSHEKVPNTLMEIAIYTLYVTLKGQLLNIQMKWDNKNSISAKFMKYEGTMKTFAINLSLGHKAADLLIITLVNWLDKNLINAIEEQIESDVADFLRCQRWVSYPEAMQALIDKDLLDDIKQRNIPRVLENVQNPVQHTKFILRRIIKDKIGQVAANAAQIVVNSVKSSINIAADSASLKESNRSENFITTLKSELQKSLKKSGTSAMVLDMPIAQNDAMNCDKQGPTIFTTNEKLNVRNSILERVDELKAKLASFDFKSDIVADVILAKMREVSFGADDGIKPRCGKPCPRCLCPCTKNFGHESNSDPNEMRHDTYHQPYGMAGGIWVRSNELCEMSCPTSVVNDIFMVFKDGNRPYKEFDQVYPAWALPTIQRPLPLREYIFARYQDQLVEKYDRKKCSKVPPEFLSHDLEVIERDILNLLS</sequence>
<dbReference type="GO" id="GO:0005525">
    <property type="term" value="F:GTP binding"/>
    <property type="evidence" value="ECO:0007669"/>
    <property type="project" value="InterPro"/>
</dbReference>
<proteinExistence type="predicted"/>
<reference evidence="2 3" key="1">
    <citation type="journal article" date="2014" name="Genome Biol. Evol.">
        <title>The secreted proteins of Achlya hypogyna and Thraustotheca clavata identify the ancestral oomycete secretome and reveal gene acquisitions by horizontal gene transfer.</title>
        <authorList>
            <person name="Misner I."/>
            <person name="Blouin N."/>
            <person name="Leonard G."/>
            <person name="Richards T.A."/>
            <person name="Lane C.E."/>
        </authorList>
    </citation>
    <scope>NUCLEOTIDE SEQUENCE [LARGE SCALE GENOMIC DNA]</scope>
    <source>
        <strain evidence="2 3">ATCC 34112</strain>
    </source>
</reference>
<evidence type="ECO:0000313" key="3">
    <source>
        <dbReference type="Proteomes" id="UP000243217"/>
    </source>
</evidence>
<feature type="domain" description="VLIG-type G" evidence="1">
    <location>
        <begin position="253"/>
        <end position="369"/>
    </location>
</feature>
<evidence type="ECO:0000313" key="2">
    <source>
        <dbReference type="EMBL" id="OQR82191.1"/>
    </source>
</evidence>
<accession>A0A1V9Y8Y6</accession>
<dbReference type="EMBL" id="JNBS01004827">
    <property type="protein sequence ID" value="OQR82191.1"/>
    <property type="molecule type" value="Genomic_DNA"/>
</dbReference>
<protein>
    <recommendedName>
        <fullName evidence="1">VLIG-type G domain-containing protein</fullName>
    </recommendedName>
</protein>
<dbReference type="Pfam" id="PF25683">
    <property type="entry name" value="URGCP_GTPase"/>
    <property type="match status" value="1"/>
</dbReference>
<gene>
    <name evidence="2" type="ORF">THRCLA_11062</name>
</gene>
<dbReference type="PROSITE" id="PS51717">
    <property type="entry name" value="G_VLIG"/>
    <property type="match status" value="1"/>
</dbReference>
<dbReference type="SUPFAM" id="SSF52540">
    <property type="entry name" value="P-loop containing nucleoside triphosphate hydrolases"/>
    <property type="match status" value="1"/>
</dbReference>